<dbReference type="GO" id="GO:0022857">
    <property type="term" value="F:transmembrane transporter activity"/>
    <property type="evidence" value="ECO:0007669"/>
    <property type="project" value="InterPro"/>
</dbReference>
<evidence type="ECO:0000256" key="7">
    <source>
        <dbReference type="ARBA" id="ARBA00023136"/>
    </source>
</evidence>
<gene>
    <name evidence="10" type="ORF">GM51_0995</name>
</gene>
<comment type="caution">
    <text evidence="10">The sequence shown here is derived from an EMBL/GenBank/DDBJ whole genome shotgun (WGS) entry which is preliminary data.</text>
</comment>
<evidence type="ECO:0000256" key="1">
    <source>
        <dbReference type="ARBA" id="ARBA00004651"/>
    </source>
</evidence>
<accession>A0A094QH17</accession>
<feature type="transmembrane region" description="Helical" evidence="9">
    <location>
        <begin position="67"/>
        <end position="90"/>
    </location>
</feature>
<dbReference type="EMBL" id="JNSL01000003">
    <property type="protein sequence ID" value="KGA21619.1"/>
    <property type="molecule type" value="Genomic_DNA"/>
</dbReference>
<feature type="transmembrane region" description="Helical" evidence="9">
    <location>
        <begin position="6"/>
        <end position="25"/>
    </location>
</feature>
<comment type="subcellular location">
    <subcellularLocation>
        <location evidence="1">Cell membrane</location>
        <topology evidence="1">Multi-pass membrane protein</topology>
    </subcellularLocation>
</comment>
<feature type="transmembrane region" description="Helical" evidence="9">
    <location>
        <begin position="142"/>
        <end position="166"/>
    </location>
</feature>
<feature type="transmembrane region" description="Helical" evidence="9">
    <location>
        <begin position="245"/>
        <end position="264"/>
    </location>
</feature>
<keyword evidence="2" id="KW-0813">Transport</keyword>
<dbReference type="AlphaFoldDB" id="A0A094QH17"/>
<evidence type="ECO:0000313" key="10">
    <source>
        <dbReference type="EMBL" id="KGA21619.1"/>
    </source>
</evidence>
<evidence type="ECO:0000256" key="3">
    <source>
        <dbReference type="ARBA" id="ARBA00022475"/>
    </source>
</evidence>
<evidence type="ECO:0000256" key="8">
    <source>
        <dbReference type="ARBA" id="ARBA00037998"/>
    </source>
</evidence>
<keyword evidence="6 9" id="KW-1133">Transmembrane helix</keyword>
<keyword evidence="7 9" id="KW-0472">Membrane</keyword>
<organism evidence="10">
    <name type="scientific">freshwater metagenome</name>
    <dbReference type="NCBI Taxonomy" id="449393"/>
    <lineage>
        <taxon>unclassified sequences</taxon>
        <taxon>metagenomes</taxon>
        <taxon>ecological metagenomes</taxon>
    </lineage>
</organism>
<evidence type="ECO:0000256" key="9">
    <source>
        <dbReference type="SAM" id="Phobius"/>
    </source>
</evidence>
<keyword evidence="5" id="KW-0029">Amino-acid transport</keyword>
<keyword evidence="3" id="KW-1003">Cell membrane</keyword>
<dbReference type="CDD" id="cd06582">
    <property type="entry name" value="TM_PBP1_LivH_like"/>
    <property type="match status" value="1"/>
</dbReference>
<evidence type="ECO:0000256" key="5">
    <source>
        <dbReference type="ARBA" id="ARBA00022970"/>
    </source>
</evidence>
<feature type="transmembrane region" description="Helical" evidence="9">
    <location>
        <begin position="37"/>
        <end position="55"/>
    </location>
</feature>
<dbReference type="InterPro" id="IPR001851">
    <property type="entry name" value="ABC_transp_permease"/>
</dbReference>
<evidence type="ECO:0000256" key="4">
    <source>
        <dbReference type="ARBA" id="ARBA00022692"/>
    </source>
</evidence>
<dbReference type="PANTHER" id="PTHR11795">
    <property type="entry name" value="BRANCHED-CHAIN AMINO ACID TRANSPORT SYSTEM PERMEASE PROTEIN LIVH"/>
    <property type="match status" value="1"/>
</dbReference>
<dbReference type="Pfam" id="PF02653">
    <property type="entry name" value="BPD_transp_2"/>
    <property type="match status" value="1"/>
</dbReference>
<feature type="transmembrane region" description="Helical" evidence="9">
    <location>
        <begin position="197"/>
        <end position="216"/>
    </location>
</feature>
<dbReference type="PANTHER" id="PTHR11795:SF445">
    <property type="entry name" value="AMINO ACID ABC TRANSPORTER PERMEASE PROTEIN"/>
    <property type="match status" value="1"/>
</dbReference>
<sequence>MLSSAIAGIGPGGYYAAVAVLLILMAQLTRTVNFSQVAVGMIGAYFSVGLAAGQFQTSIKLPFKLPMIVAVILGILIAGLVSALIGWIIAQWLPEASSTARSAVTVAGLLLLIAVAYILFGSRPQPFRPIIFGPLIELPGNIIITKIALFSLGVAIAVALLAKLLLSRTMLGVRLRAIADRQTAAELLGVNVKLMNVSVWFFTGLISGLLVVFIAPTQSSDIFTLSMIVVPGAAAALIGAFRNIWAGLIGGVALGIVQGFFASLPDLTYLRDWVPIVVIVVFLLWNQRKEVWDVAR</sequence>
<feature type="transmembrane region" description="Helical" evidence="9">
    <location>
        <begin position="270"/>
        <end position="286"/>
    </location>
</feature>
<proteinExistence type="inferred from homology"/>
<dbReference type="GO" id="GO:0006865">
    <property type="term" value="P:amino acid transport"/>
    <property type="evidence" value="ECO:0007669"/>
    <property type="project" value="UniProtKB-KW"/>
</dbReference>
<keyword evidence="4 9" id="KW-0812">Transmembrane</keyword>
<feature type="transmembrane region" description="Helical" evidence="9">
    <location>
        <begin position="222"/>
        <end position="238"/>
    </location>
</feature>
<protein>
    <submittedName>
        <fullName evidence="10">High-affinity branched-chain amino acid transport system permease protein LivH</fullName>
    </submittedName>
</protein>
<reference evidence="10" key="1">
    <citation type="submission" date="2014-06" db="EMBL/GenBank/DDBJ databases">
        <title>Key roles for freshwater Actinobacteria revealed by deep metagenomic sequencing.</title>
        <authorList>
            <person name="Ghai R."/>
            <person name="Mizuno C.M."/>
            <person name="Picazo A."/>
            <person name="Camacho A."/>
            <person name="Rodriguez-Valera F."/>
        </authorList>
    </citation>
    <scope>NUCLEOTIDE SEQUENCE</scope>
</reference>
<evidence type="ECO:0000256" key="2">
    <source>
        <dbReference type="ARBA" id="ARBA00022448"/>
    </source>
</evidence>
<name>A0A094QH17_9ZZZZ</name>
<evidence type="ECO:0000256" key="6">
    <source>
        <dbReference type="ARBA" id="ARBA00022989"/>
    </source>
</evidence>
<dbReference type="GO" id="GO:0005886">
    <property type="term" value="C:plasma membrane"/>
    <property type="evidence" value="ECO:0007669"/>
    <property type="project" value="UniProtKB-SubCell"/>
</dbReference>
<comment type="similarity">
    <text evidence="8">Belongs to the binding-protein-dependent transport system permease family. LivHM subfamily.</text>
</comment>
<feature type="transmembrane region" description="Helical" evidence="9">
    <location>
        <begin position="102"/>
        <end position="122"/>
    </location>
</feature>
<dbReference type="InterPro" id="IPR052157">
    <property type="entry name" value="BCAA_transport_permease"/>
</dbReference>